<accession>A0A1M7L2X3</accession>
<dbReference type="Proteomes" id="UP000186002">
    <property type="component" value="Unassembled WGS sequence"/>
</dbReference>
<evidence type="ECO:0000259" key="12">
    <source>
        <dbReference type="SMART" id="SM00836"/>
    </source>
</evidence>
<evidence type="ECO:0000313" key="14">
    <source>
        <dbReference type="EMBL" id="SHM72052.1"/>
    </source>
</evidence>
<sequence>MNIFAEFAERVKAAVAGLELVATDGSALDISRLTVESPRDPAHGDLATNAAMVLAKPAGVKPRDLADKLAEKLRADPDITEVSVAGPGFINLRLAPAVWQRVLAAVVAEGLDFGRSKMGSGKKVNVEYVSANPTGPMHVGHTRGAVVGDALASLLDYAGYDVVREYYINDAGSQIDTLARSAFLRYREALGENIGEIPEGFYPGDYLVPVGQKLAADHGSALKDMSEDEWLPIVKNVAIDAMMDMIRDDLLQLNVKHDVFFSERTLHAHEGNGPSKIDEMIEALRGDGLIYEGTLPPPKGQVPDDWEDREQTLFKASDYGDDTDRALKKSDGSYTYFAADVAYFRDKFLRGFDEMIYILGADHGGYVKRLQAVGKAVSGGRSEVIVRLCQLVKLFRAGEPFKMSKRSGNFVTLRDVVDEVGRDPVRFMMLYRKNDAPLDFDFQKVTEQSKDNPVFYVQYGHARCCSVLRQAGEELPGVDMSDAVLAAADLSALDDIGELELIAKMAEWPKIVEAAAETHEPHRIAFYLHELASSLHGHWNRGKEMPQLRFINANDTKLTLARLALVRAVSLVLASGLALLGVEAPEEMR</sequence>
<evidence type="ECO:0000256" key="11">
    <source>
        <dbReference type="RuleBase" id="RU363038"/>
    </source>
</evidence>
<dbReference type="GO" id="GO:0004814">
    <property type="term" value="F:arginine-tRNA ligase activity"/>
    <property type="evidence" value="ECO:0007669"/>
    <property type="project" value="UniProtKB-UniRule"/>
</dbReference>
<dbReference type="Pfam" id="PF03485">
    <property type="entry name" value="Arg_tRNA_synt_N"/>
    <property type="match status" value="1"/>
</dbReference>
<evidence type="ECO:0000313" key="15">
    <source>
        <dbReference type="Proteomes" id="UP000186002"/>
    </source>
</evidence>
<dbReference type="CDD" id="cd00671">
    <property type="entry name" value="ArgRS_core"/>
    <property type="match status" value="1"/>
</dbReference>
<evidence type="ECO:0000256" key="8">
    <source>
        <dbReference type="ARBA" id="ARBA00023146"/>
    </source>
</evidence>
<dbReference type="EC" id="6.1.1.19" evidence="10"/>
<dbReference type="SUPFAM" id="SSF52374">
    <property type="entry name" value="Nucleotidylyl transferase"/>
    <property type="match status" value="1"/>
</dbReference>
<comment type="subunit">
    <text evidence="10">Monomer.</text>
</comment>
<evidence type="ECO:0000256" key="5">
    <source>
        <dbReference type="ARBA" id="ARBA00022741"/>
    </source>
</evidence>
<dbReference type="PROSITE" id="PS00178">
    <property type="entry name" value="AA_TRNA_LIGASE_I"/>
    <property type="match status" value="1"/>
</dbReference>
<dbReference type="RefSeq" id="WP_073014167.1">
    <property type="nucleotide sequence ID" value="NZ_FRBW01000003.1"/>
</dbReference>
<feature type="short sequence motif" description="'HIGH' region" evidence="10">
    <location>
        <begin position="131"/>
        <end position="141"/>
    </location>
</feature>
<dbReference type="PANTHER" id="PTHR11956:SF5">
    <property type="entry name" value="ARGININE--TRNA LIGASE, CYTOPLASMIC"/>
    <property type="match status" value="1"/>
</dbReference>
<dbReference type="AlphaFoldDB" id="A0A1M7L2X3"/>
<dbReference type="InterPro" id="IPR035684">
    <property type="entry name" value="ArgRS_core"/>
</dbReference>
<evidence type="ECO:0000259" key="13">
    <source>
        <dbReference type="SMART" id="SM01016"/>
    </source>
</evidence>
<protein>
    <recommendedName>
        <fullName evidence="10">Arginine--tRNA ligase</fullName>
        <ecNumber evidence="10">6.1.1.19</ecNumber>
    </recommendedName>
    <alternativeName>
        <fullName evidence="10">Arginyl-tRNA synthetase</fullName>
        <shortName evidence="10">ArgRS</shortName>
    </alternativeName>
</protein>
<dbReference type="Gene3D" id="1.10.730.10">
    <property type="entry name" value="Isoleucyl-tRNA Synthetase, Domain 1"/>
    <property type="match status" value="1"/>
</dbReference>
<dbReference type="InterPro" id="IPR008909">
    <property type="entry name" value="DALR_anticod-bd"/>
</dbReference>
<dbReference type="Gene3D" id="3.40.50.620">
    <property type="entry name" value="HUPs"/>
    <property type="match status" value="1"/>
</dbReference>
<dbReference type="InterPro" id="IPR001412">
    <property type="entry name" value="aa-tRNA-synth_I_CS"/>
</dbReference>
<dbReference type="SUPFAM" id="SSF47323">
    <property type="entry name" value="Anticodon-binding domain of a subclass of class I aminoacyl-tRNA synthetases"/>
    <property type="match status" value="1"/>
</dbReference>
<proteinExistence type="inferred from homology"/>
<evidence type="ECO:0000256" key="1">
    <source>
        <dbReference type="ARBA" id="ARBA00004496"/>
    </source>
</evidence>
<dbReference type="InterPro" id="IPR009080">
    <property type="entry name" value="tRNAsynth_Ia_anticodon-bd"/>
</dbReference>
<keyword evidence="5 10" id="KW-0547">Nucleotide-binding</keyword>
<dbReference type="SUPFAM" id="SSF55190">
    <property type="entry name" value="Arginyl-tRNA synthetase (ArgRS), N-terminal 'additional' domain"/>
    <property type="match status" value="1"/>
</dbReference>
<dbReference type="InterPro" id="IPR036695">
    <property type="entry name" value="Arg-tRNA-synth_N_sf"/>
</dbReference>
<dbReference type="GO" id="GO:0005524">
    <property type="term" value="F:ATP binding"/>
    <property type="evidence" value="ECO:0007669"/>
    <property type="project" value="UniProtKB-UniRule"/>
</dbReference>
<keyword evidence="6 10" id="KW-0067">ATP-binding</keyword>
<keyword evidence="15" id="KW-1185">Reference proteome</keyword>
<keyword evidence="3 10" id="KW-0963">Cytoplasm</keyword>
<dbReference type="InterPro" id="IPR001278">
    <property type="entry name" value="Arg-tRNA-ligase"/>
</dbReference>
<evidence type="ECO:0000256" key="4">
    <source>
        <dbReference type="ARBA" id="ARBA00022598"/>
    </source>
</evidence>
<dbReference type="EMBL" id="FRBW01000003">
    <property type="protein sequence ID" value="SHM72052.1"/>
    <property type="molecule type" value="Genomic_DNA"/>
</dbReference>
<name>A0A1M7L2X3_9HYPH</name>
<dbReference type="SMART" id="SM00836">
    <property type="entry name" value="DALR_1"/>
    <property type="match status" value="1"/>
</dbReference>
<feature type="domain" description="Arginyl tRNA synthetase N-terminal" evidence="13">
    <location>
        <begin position="5"/>
        <end position="94"/>
    </location>
</feature>
<evidence type="ECO:0000256" key="10">
    <source>
        <dbReference type="HAMAP-Rule" id="MF_00123"/>
    </source>
</evidence>
<dbReference type="FunFam" id="1.10.730.10:FF:000008">
    <property type="entry name" value="Arginine--tRNA ligase"/>
    <property type="match status" value="1"/>
</dbReference>
<dbReference type="PRINTS" id="PR01038">
    <property type="entry name" value="TRNASYNTHARG"/>
</dbReference>
<feature type="domain" description="DALR anticodon binding" evidence="12">
    <location>
        <begin position="457"/>
        <end position="588"/>
    </location>
</feature>
<dbReference type="HAMAP" id="MF_00123">
    <property type="entry name" value="Arg_tRNA_synth"/>
    <property type="match status" value="1"/>
</dbReference>
<dbReference type="STRING" id="735517.SAMN05444272_3049"/>
<evidence type="ECO:0000256" key="6">
    <source>
        <dbReference type="ARBA" id="ARBA00022840"/>
    </source>
</evidence>
<dbReference type="SMART" id="SM01016">
    <property type="entry name" value="Arg_tRNA_synt_N"/>
    <property type="match status" value="1"/>
</dbReference>
<dbReference type="InterPro" id="IPR014729">
    <property type="entry name" value="Rossmann-like_a/b/a_fold"/>
</dbReference>
<comment type="catalytic activity">
    <reaction evidence="9 10">
        <text>tRNA(Arg) + L-arginine + ATP = L-arginyl-tRNA(Arg) + AMP + diphosphate</text>
        <dbReference type="Rhea" id="RHEA:20301"/>
        <dbReference type="Rhea" id="RHEA-COMP:9658"/>
        <dbReference type="Rhea" id="RHEA-COMP:9673"/>
        <dbReference type="ChEBI" id="CHEBI:30616"/>
        <dbReference type="ChEBI" id="CHEBI:32682"/>
        <dbReference type="ChEBI" id="CHEBI:33019"/>
        <dbReference type="ChEBI" id="CHEBI:78442"/>
        <dbReference type="ChEBI" id="CHEBI:78513"/>
        <dbReference type="ChEBI" id="CHEBI:456215"/>
        <dbReference type="EC" id="6.1.1.19"/>
    </reaction>
</comment>
<keyword evidence="7 10" id="KW-0648">Protein biosynthesis</keyword>
<dbReference type="PANTHER" id="PTHR11956">
    <property type="entry name" value="ARGINYL-TRNA SYNTHETASE"/>
    <property type="match status" value="1"/>
</dbReference>
<evidence type="ECO:0000256" key="2">
    <source>
        <dbReference type="ARBA" id="ARBA00005594"/>
    </source>
</evidence>
<organism evidence="14 15">
    <name type="scientific">Roseibium suaedae</name>
    <dbReference type="NCBI Taxonomy" id="735517"/>
    <lineage>
        <taxon>Bacteria</taxon>
        <taxon>Pseudomonadati</taxon>
        <taxon>Pseudomonadota</taxon>
        <taxon>Alphaproteobacteria</taxon>
        <taxon>Hyphomicrobiales</taxon>
        <taxon>Stappiaceae</taxon>
        <taxon>Roseibium</taxon>
    </lineage>
</organism>
<gene>
    <name evidence="10" type="primary">argS</name>
    <name evidence="14" type="ORF">SAMN05444272_3049</name>
</gene>
<dbReference type="NCBIfam" id="TIGR00456">
    <property type="entry name" value="argS"/>
    <property type="match status" value="1"/>
</dbReference>
<comment type="subcellular location">
    <subcellularLocation>
        <location evidence="1 10">Cytoplasm</location>
    </subcellularLocation>
</comment>
<dbReference type="Pfam" id="PF00750">
    <property type="entry name" value="tRNA-synt_1d"/>
    <property type="match status" value="1"/>
</dbReference>
<dbReference type="Pfam" id="PF05746">
    <property type="entry name" value="DALR_1"/>
    <property type="match status" value="1"/>
</dbReference>
<dbReference type="GO" id="GO:0005737">
    <property type="term" value="C:cytoplasm"/>
    <property type="evidence" value="ECO:0007669"/>
    <property type="project" value="UniProtKB-SubCell"/>
</dbReference>
<keyword evidence="4 10" id="KW-0436">Ligase</keyword>
<keyword evidence="8 10" id="KW-0030">Aminoacyl-tRNA synthetase</keyword>
<evidence type="ECO:0000256" key="3">
    <source>
        <dbReference type="ARBA" id="ARBA00022490"/>
    </source>
</evidence>
<evidence type="ECO:0000256" key="7">
    <source>
        <dbReference type="ARBA" id="ARBA00022917"/>
    </source>
</evidence>
<dbReference type="OrthoDB" id="9803211at2"/>
<reference evidence="14 15" key="1">
    <citation type="submission" date="2016-11" db="EMBL/GenBank/DDBJ databases">
        <authorList>
            <person name="Jaros S."/>
            <person name="Januszkiewicz K."/>
            <person name="Wedrychowicz H."/>
        </authorList>
    </citation>
    <scope>NUCLEOTIDE SEQUENCE [LARGE SCALE GENOMIC DNA]</scope>
    <source>
        <strain evidence="14 15">DSM 22153</strain>
    </source>
</reference>
<dbReference type="Gene3D" id="3.30.1360.70">
    <property type="entry name" value="Arginyl tRNA synthetase N-terminal domain"/>
    <property type="match status" value="1"/>
</dbReference>
<dbReference type="InterPro" id="IPR005148">
    <property type="entry name" value="Arg-tRNA-synth_N"/>
</dbReference>
<comment type="similarity">
    <text evidence="2 10 11">Belongs to the class-I aminoacyl-tRNA synthetase family.</text>
</comment>
<evidence type="ECO:0000256" key="9">
    <source>
        <dbReference type="ARBA" id="ARBA00049339"/>
    </source>
</evidence>
<dbReference type="GO" id="GO:0006420">
    <property type="term" value="P:arginyl-tRNA aminoacylation"/>
    <property type="evidence" value="ECO:0007669"/>
    <property type="project" value="UniProtKB-UniRule"/>
</dbReference>